<evidence type="ECO:0000256" key="4">
    <source>
        <dbReference type="ARBA" id="ARBA00022691"/>
    </source>
</evidence>
<dbReference type="InterPro" id="IPR013483">
    <property type="entry name" value="MoaA"/>
</dbReference>
<dbReference type="InterPro" id="IPR010505">
    <property type="entry name" value="MoaA_twitch"/>
</dbReference>
<protein>
    <recommendedName>
        <fullName evidence="2">GTP 3',8-cyclase</fullName>
        <ecNumber evidence="2">4.1.99.22</ecNumber>
    </recommendedName>
</protein>
<sequence length="325" mass="36881">MKTLQDRFARRFTYLRLSLTESCNFRCDYCLPDGPDCSSRKHEITVPEIRRLVTAFAKLGTTKIRLTGGEPCLRRDLTEVIETCKSVPGIEKVAITTNGYRLQRDLPDWKAAGVDAINVSIDSLDPSTFHLITGQNKLEQIIEGIDQAVAMDFAKVKVNTVLLRQYNGGELPQFLDFIKQRNVALRFIELMRTSDNVAYYNKHHFSGENIKQRLLAEGWSQQQRANNDGPAQEFSHPDYAGQMGLIMPYSRDFCDDCNRLRVSSRGQLFLCLFTEKHQDIRDYLQSDDPEPLMQALQNNVLFKEATHGLHDGNSGATRNLAMIGG</sequence>
<dbReference type="RefSeq" id="WP_126784838.1">
    <property type="nucleotide sequence ID" value="NZ_PIQF01000002.1"/>
</dbReference>
<evidence type="ECO:0000256" key="11">
    <source>
        <dbReference type="ARBA" id="ARBA00023239"/>
    </source>
</evidence>
<evidence type="ECO:0000256" key="9">
    <source>
        <dbReference type="ARBA" id="ARBA00023134"/>
    </source>
</evidence>
<dbReference type="SMART" id="SM00729">
    <property type="entry name" value="Elp3"/>
    <property type="match status" value="1"/>
</dbReference>
<comment type="cofactor">
    <cofactor evidence="1">
        <name>[4Fe-4S] cluster</name>
        <dbReference type="ChEBI" id="CHEBI:49883"/>
    </cofactor>
</comment>
<dbReference type="InterPro" id="IPR000385">
    <property type="entry name" value="MoaA_NifB_PqqE_Fe-S-bd_CS"/>
</dbReference>
<dbReference type="InterPro" id="IPR040064">
    <property type="entry name" value="MoaA-like"/>
</dbReference>
<comment type="caution">
    <text evidence="14">The sequence shown here is derived from an EMBL/GenBank/DDBJ whole genome shotgun (WGS) entry which is preliminary data.</text>
</comment>
<dbReference type="GO" id="GO:0061799">
    <property type="term" value="F:cyclic pyranopterin monophosphate synthase activity"/>
    <property type="evidence" value="ECO:0007669"/>
    <property type="project" value="TreeGrafter"/>
</dbReference>
<dbReference type="PROSITE" id="PS51918">
    <property type="entry name" value="RADICAL_SAM"/>
    <property type="match status" value="1"/>
</dbReference>
<dbReference type="GO" id="GO:0061798">
    <property type="term" value="F:GTP 3',8'-cyclase activity"/>
    <property type="evidence" value="ECO:0007669"/>
    <property type="project" value="UniProtKB-EC"/>
</dbReference>
<keyword evidence="8" id="KW-0411">Iron-sulfur</keyword>
<accession>A0A432ZDR9</accession>
<dbReference type="OrthoDB" id="9763993at2"/>
<dbReference type="InterPro" id="IPR006638">
    <property type="entry name" value="Elp3/MiaA/NifB-like_rSAM"/>
</dbReference>
<evidence type="ECO:0000256" key="7">
    <source>
        <dbReference type="ARBA" id="ARBA00023004"/>
    </source>
</evidence>
<evidence type="ECO:0000256" key="8">
    <source>
        <dbReference type="ARBA" id="ARBA00023014"/>
    </source>
</evidence>
<dbReference type="InterPro" id="IPR013785">
    <property type="entry name" value="Aldolase_TIM"/>
</dbReference>
<dbReference type="PANTHER" id="PTHR22960:SF28">
    <property type="entry name" value="GTP 3',8-CYCLASE"/>
    <property type="match status" value="1"/>
</dbReference>
<evidence type="ECO:0000256" key="1">
    <source>
        <dbReference type="ARBA" id="ARBA00001966"/>
    </source>
</evidence>
<keyword evidence="10" id="KW-0501">Molybdenum cofactor biosynthesis</keyword>
<dbReference type="InterPro" id="IPR058240">
    <property type="entry name" value="rSAM_sf"/>
</dbReference>
<keyword evidence="3" id="KW-0004">4Fe-4S</keyword>
<dbReference type="Proteomes" id="UP000287908">
    <property type="component" value="Unassembled WGS sequence"/>
</dbReference>
<dbReference type="PANTHER" id="PTHR22960">
    <property type="entry name" value="MOLYBDOPTERIN COFACTOR SYNTHESIS PROTEIN A"/>
    <property type="match status" value="1"/>
</dbReference>
<gene>
    <name evidence="14" type="ORF">CWI81_08340</name>
</gene>
<dbReference type="Pfam" id="PF04055">
    <property type="entry name" value="Radical_SAM"/>
    <property type="match status" value="1"/>
</dbReference>
<dbReference type="SUPFAM" id="SSF102114">
    <property type="entry name" value="Radical SAM enzymes"/>
    <property type="match status" value="1"/>
</dbReference>
<organism evidence="14 15">
    <name type="scientific">Idiomarina seosinensis</name>
    <dbReference type="NCBI Taxonomy" id="281739"/>
    <lineage>
        <taxon>Bacteria</taxon>
        <taxon>Pseudomonadati</taxon>
        <taxon>Pseudomonadota</taxon>
        <taxon>Gammaproteobacteria</taxon>
        <taxon>Alteromonadales</taxon>
        <taxon>Idiomarinaceae</taxon>
        <taxon>Idiomarina</taxon>
    </lineage>
</organism>
<reference evidence="14 15" key="1">
    <citation type="journal article" date="2011" name="Front. Microbiol.">
        <title>Genomic signatures of strain selection and enhancement in Bacillus atrophaeus var. globigii, a historical biowarfare simulant.</title>
        <authorList>
            <person name="Gibbons H.S."/>
            <person name="Broomall S.M."/>
            <person name="McNew L.A."/>
            <person name="Daligault H."/>
            <person name="Chapman C."/>
            <person name="Bruce D."/>
            <person name="Karavis M."/>
            <person name="Krepps M."/>
            <person name="McGregor P.A."/>
            <person name="Hong C."/>
            <person name="Park K.H."/>
            <person name="Akmal A."/>
            <person name="Feldman A."/>
            <person name="Lin J.S."/>
            <person name="Chang W.E."/>
            <person name="Higgs B.W."/>
            <person name="Demirev P."/>
            <person name="Lindquist J."/>
            <person name="Liem A."/>
            <person name="Fochler E."/>
            <person name="Read T.D."/>
            <person name="Tapia R."/>
            <person name="Johnson S."/>
            <person name="Bishop-Lilly K.A."/>
            <person name="Detter C."/>
            <person name="Han C."/>
            <person name="Sozhamannan S."/>
            <person name="Rosenzweig C.N."/>
            <person name="Skowronski E.W."/>
        </authorList>
    </citation>
    <scope>NUCLEOTIDE SEQUENCE [LARGE SCALE GENOMIC DNA]</scope>
    <source>
        <strain evidence="14 15">CL-SP19</strain>
    </source>
</reference>
<proteinExistence type="predicted"/>
<dbReference type="InterPro" id="IPR050105">
    <property type="entry name" value="MoCo_biosynth_MoaA/MoaC"/>
</dbReference>
<evidence type="ECO:0000256" key="12">
    <source>
        <dbReference type="ARBA" id="ARBA00048697"/>
    </source>
</evidence>
<evidence type="ECO:0000259" key="13">
    <source>
        <dbReference type="PROSITE" id="PS51918"/>
    </source>
</evidence>
<dbReference type="SFLD" id="SFLDG01383">
    <property type="entry name" value="cyclic_pyranopterin_phosphate"/>
    <property type="match status" value="1"/>
</dbReference>
<comment type="catalytic activity">
    <reaction evidence="12">
        <text>GTP + AH2 + S-adenosyl-L-methionine = (8S)-3',8-cyclo-7,8-dihydroguanosine 5'-triphosphate + 5'-deoxyadenosine + L-methionine + A + H(+)</text>
        <dbReference type="Rhea" id="RHEA:49576"/>
        <dbReference type="ChEBI" id="CHEBI:13193"/>
        <dbReference type="ChEBI" id="CHEBI:15378"/>
        <dbReference type="ChEBI" id="CHEBI:17319"/>
        <dbReference type="ChEBI" id="CHEBI:17499"/>
        <dbReference type="ChEBI" id="CHEBI:37565"/>
        <dbReference type="ChEBI" id="CHEBI:57844"/>
        <dbReference type="ChEBI" id="CHEBI:59789"/>
        <dbReference type="ChEBI" id="CHEBI:131766"/>
        <dbReference type="EC" id="4.1.99.22"/>
    </reaction>
</comment>
<dbReference type="GO" id="GO:0006777">
    <property type="term" value="P:Mo-molybdopterin cofactor biosynthetic process"/>
    <property type="evidence" value="ECO:0007669"/>
    <property type="project" value="UniProtKB-KW"/>
</dbReference>
<evidence type="ECO:0000313" key="15">
    <source>
        <dbReference type="Proteomes" id="UP000287908"/>
    </source>
</evidence>
<dbReference type="UniPathway" id="UPA00344"/>
<dbReference type="PROSITE" id="PS01305">
    <property type="entry name" value="MOAA_NIFB_PQQE"/>
    <property type="match status" value="1"/>
</dbReference>
<evidence type="ECO:0000256" key="10">
    <source>
        <dbReference type="ARBA" id="ARBA00023150"/>
    </source>
</evidence>
<dbReference type="CDD" id="cd01335">
    <property type="entry name" value="Radical_SAM"/>
    <property type="match status" value="1"/>
</dbReference>
<keyword evidence="5" id="KW-0479">Metal-binding</keyword>
<dbReference type="GO" id="GO:0046872">
    <property type="term" value="F:metal ion binding"/>
    <property type="evidence" value="ECO:0007669"/>
    <property type="project" value="UniProtKB-KW"/>
</dbReference>
<dbReference type="EC" id="4.1.99.22" evidence="2"/>
<dbReference type="SFLD" id="SFLDG01067">
    <property type="entry name" value="SPASM/twitch_domain_containing"/>
    <property type="match status" value="1"/>
</dbReference>
<dbReference type="SFLD" id="SFLDG01386">
    <property type="entry name" value="main_SPASM_domain-containing"/>
    <property type="match status" value="1"/>
</dbReference>
<dbReference type="Pfam" id="PF06463">
    <property type="entry name" value="Mob_synth_C"/>
    <property type="match status" value="1"/>
</dbReference>
<evidence type="ECO:0000313" key="14">
    <source>
        <dbReference type="EMBL" id="RUO76115.1"/>
    </source>
</evidence>
<evidence type="ECO:0000256" key="3">
    <source>
        <dbReference type="ARBA" id="ARBA00022485"/>
    </source>
</evidence>
<keyword evidence="9" id="KW-0342">GTP-binding</keyword>
<dbReference type="InterPro" id="IPR007197">
    <property type="entry name" value="rSAM"/>
</dbReference>
<keyword evidence="11" id="KW-0456">Lyase</keyword>
<dbReference type="EMBL" id="PIQF01000002">
    <property type="protein sequence ID" value="RUO76115.1"/>
    <property type="molecule type" value="Genomic_DNA"/>
</dbReference>
<keyword evidence="7" id="KW-0408">Iron</keyword>
<feature type="domain" description="Radical SAM core" evidence="13">
    <location>
        <begin position="7"/>
        <end position="231"/>
    </location>
</feature>
<evidence type="ECO:0000256" key="5">
    <source>
        <dbReference type="ARBA" id="ARBA00022723"/>
    </source>
</evidence>
<keyword evidence="6" id="KW-0547">Nucleotide-binding</keyword>
<dbReference type="Gene3D" id="3.20.20.70">
    <property type="entry name" value="Aldolase class I"/>
    <property type="match status" value="1"/>
</dbReference>
<evidence type="ECO:0000256" key="2">
    <source>
        <dbReference type="ARBA" id="ARBA00012167"/>
    </source>
</evidence>
<dbReference type="GO" id="GO:0051539">
    <property type="term" value="F:4 iron, 4 sulfur cluster binding"/>
    <property type="evidence" value="ECO:0007669"/>
    <property type="project" value="UniProtKB-KW"/>
</dbReference>
<dbReference type="CDD" id="cd21117">
    <property type="entry name" value="Twitch_MoaA"/>
    <property type="match status" value="1"/>
</dbReference>
<dbReference type="GO" id="GO:0005525">
    <property type="term" value="F:GTP binding"/>
    <property type="evidence" value="ECO:0007669"/>
    <property type="project" value="UniProtKB-KW"/>
</dbReference>
<evidence type="ECO:0000256" key="6">
    <source>
        <dbReference type="ARBA" id="ARBA00022741"/>
    </source>
</evidence>
<dbReference type="AlphaFoldDB" id="A0A432ZDR9"/>
<keyword evidence="4" id="KW-0949">S-adenosyl-L-methionine</keyword>
<dbReference type="SFLD" id="SFLDS00029">
    <property type="entry name" value="Radical_SAM"/>
    <property type="match status" value="1"/>
</dbReference>
<dbReference type="NCBIfam" id="TIGR02666">
    <property type="entry name" value="moaA"/>
    <property type="match status" value="1"/>
</dbReference>
<keyword evidence="15" id="KW-1185">Reference proteome</keyword>
<name>A0A432ZDR9_9GAMM</name>